<organism evidence="1 2">
    <name type="scientific">Goodea atripinnis</name>
    <dbReference type="NCBI Taxonomy" id="208336"/>
    <lineage>
        <taxon>Eukaryota</taxon>
        <taxon>Metazoa</taxon>
        <taxon>Chordata</taxon>
        <taxon>Craniata</taxon>
        <taxon>Vertebrata</taxon>
        <taxon>Euteleostomi</taxon>
        <taxon>Actinopterygii</taxon>
        <taxon>Neopterygii</taxon>
        <taxon>Teleostei</taxon>
        <taxon>Neoteleostei</taxon>
        <taxon>Acanthomorphata</taxon>
        <taxon>Ovalentaria</taxon>
        <taxon>Atherinomorphae</taxon>
        <taxon>Cyprinodontiformes</taxon>
        <taxon>Goodeidae</taxon>
        <taxon>Goodea</taxon>
    </lineage>
</organism>
<feature type="non-terminal residue" evidence="1">
    <location>
        <position position="1"/>
    </location>
</feature>
<accession>A0ABV0PTN7</accession>
<keyword evidence="2" id="KW-1185">Reference proteome</keyword>
<protein>
    <submittedName>
        <fullName evidence="1">Uncharacterized protein</fullName>
    </submittedName>
</protein>
<dbReference type="Proteomes" id="UP001476798">
    <property type="component" value="Unassembled WGS sequence"/>
</dbReference>
<evidence type="ECO:0000313" key="1">
    <source>
        <dbReference type="EMBL" id="MEQ2186788.1"/>
    </source>
</evidence>
<reference evidence="1 2" key="1">
    <citation type="submission" date="2021-06" db="EMBL/GenBank/DDBJ databases">
        <authorList>
            <person name="Palmer J.M."/>
        </authorList>
    </citation>
    <scope>NUCLEOTIDE SEQUENCE [LARGE SCALE GENOMIC DNA]</scope>
    <source>
        <strain evidence="1 2">GA_2019</strain>
        <tissue evidence="1">Muscle</tissue>
    </source>
</reference>
<proteinExistence type="predicted"/>
<gene>
    <name evidence="1" type="ORF">GOODEAATRI_032250</name>
</gene>
<name>A0ABV0PTN7_9TELE</name>
<sequence>IDPATGDSGCLMVEFGDFKGRSMKELYEDQSKDVQVLITHLKKAKARPNTIMALFKAFVLKRQASARAHLPTVTVSAPSTVAAPPSPAATDGCQCKSRDGTGEAFVSFTAGTKDNITSQTPLSKSTAQRQLFTCGEFQLMHTDMLMTCA</sequence>
<evidence type="ECO:0000313" key="2">
    <source>
        <dbReference type="Proteomes" id="UP001476798"/>
    </source>
</evidence>
<comment type="caution">
    <text evidence="1">The sequence shown here is derived from an EMBL/GenBank/DDBJ whole genome shotgun (WGS) entry which is preliminary data.</text>
</comment>
<dbReference type="EMBL" id="JAHRIO010085861">
    <property type="protein sequence ID" value="MEQ2186788.1"/>
    <property type="molecule type" value="Genomic_DNA"/>
</dbReference>